<proteinExistence type="predicted"/>
<sequence>MFNTLRRLSVLAIVLIGLLFPTWTVALTPPFQVQVDTAWQAAEVKDVQAVLDSTVLAIAPYIGSRRLEPVLVKNDEKGPISLYERAANGEYVVLLDVNGRYWSQLAYQFSHETCHLLSNYDLAPNNVSKQQWFEESLCEAFSLFSLGKLADQWEVNPPYENWKDYAPELRKYVADMLKEKQRSLAPNLANWYQQHQVTLEADPYAKDRSLNEKMASHLLKIFTEQPETWAAINYINLGDDSKDKSLTKYLKDWYNNTPDHLRAPIKKIQQQLDVKG</sequence>
<name>A0A1T4X8B4_9GAMM</name>
<accession>A0A1T4X8B4</accession>
<dbReference type="RefSeq" id="WP_078923038.1">
    <property type="nucleotide sequence ID" value="NZ_FUYB01000013.1"/>
</dbReference>
<dbReference type="OrthoDB" id="286202at2"/>
<dbReference type="AlphaFoldDB" id="A0A1T4X8B4"/>
<reference evidence="1 2" key="1">
    <citation type="submission" date="2017-02" db="EMBL/GenBank/DDBJ databases">
        <authorList>
            <person name="Peterson S.W."/>
        </authorList>
    </citation>
    <scope>NUCLEOTIDE SEQUENCE [LARGE SCALE GENOMIC DNA]</scope>
    <source>
        <strain evidence="1 2">ATCC 49788</strain>
    </source>
</reference>
<dbReference type="STRING" id="92487.SAMN02745130_02580"/>
<keyword evidence="2" id="KW-1185">Reference proteome</keyword>
<evidence type="ECO:0000313" key="2">
    <source>
        <dbReference type="Proteomes" id="UP000190460"/>
    </source>
</evidence>
<dbReference type="Proteomes" id="UP000190460">
    <property type="component" value="Unassembled WGS sequence"/>
</dbReference>
<organism evidence="1 2">
    <name type="scientific">Thiothrix eikelboomii</name>
    <dbReference type="NCBI Taxonomy" id="92487"/>
    <lineage>
        <taxon>Bacteria</taxon>
        <taxon>Pseudomonadati</taxon>
        <taxon>Pseudomonadota</taxon>
        <taxon>Gammaproteobacteria</taxon>
        <taxon>Thiotrichales</taxon>
        <taxon>Thiotrichaceae</taxon>
        <taxon>Thiothrix</taxon>
    </lineage>
</organism>
<protein>
    <recommendedName>
        <fullName evidence="3">DUF1570 domain-containing protein</fullName>
    </recommendedName>
</protein>
<evidence type="ECO:0000313" key="1">
    <source>
        <dbReference type="EMBL" id="SKA85111.1"/>
    </source>
</evidence>
<gene>
    <name evidence="1" type="ORF">SAMN02745130_02580</name>
</gene>
<evidence type="ECO:0008006" key="3">
    <source>
        <dbReference type="Google" id="ProtNLM"/>
    </source>
</evidence>
<dbReference type="EMBL" id="FUYB01000013">
    <property type="protein sequence ID" value="SKA85111.1"/>
    <property type="molecule type" value="Genomic_DNA"/>
</dbReference>